<dbReference type="SUPFAM" id="SSF55729">
    <property type="entry name" value="Acyl-CoA N-acyltransferases (Nat)"/>
    <property type="match status" value="1"/>
</dbReference>
<dbReference type="RefSeq" id="WP_138192388.1">
    <property type="nucleotide sequence ID" value="NZ_VBWP01000013.1"/>
</dbReference>
<dbReference type="InParanoid" id="A0A5R8Q7I2"/>
<dbReference type="EMBL" id="VBWP01000013">
    <property type="protein sequence ID" value="TLG71293.1"/>
    <property type="molecule type" value="Genomic_DNA"/>
</dbReference>
<comment type="caution">
    <text evidence="1">The sequence shown here is derived from an EMBL/GenBank/DDBJ whole genome shotgun (WGS) entry which is preliminary data.</text>
</comment>
<evidence type="ECO:0000313" key="2">
    <source>
        <dbReference type="Proteomes" id="UP000306912"/>
    </source>
</evidence>
<reference evidence="1 2" key="1">
    <citation type="submission" date="2019-05" db="EMBL/GenBank/DDBJ databases">
        <title>Culicoidintestinum kansasii gen. nov., sp. nov. from the gastrointestinal tract of the biting midge, Culicoides sonorensis.</title>
        <authorList>
            <person name="Neupane S."/>
            <person name="Ghosh A."/>
            <person name="Gunther S."/>
            <person name="Martin K."/>
            <person name="Zurek L."/>
        </authorList>
    </citation>
    <scope>NUCLEOTIDE SEQUENCE [LARGE SCALE GENOMIC DNA]</scope>
    <source>
        <strain evidence="1 2">CS-1</strain>
    </source>
</reference>
<gene>
    <name evidence="1" type="ORF">FEZ08_11120</name>
</gene>
<keyword evidence="2" id="KW-1185">Reference proteome</keyword>
<dbReference type="Gene3D" id="3.40.630.30">
    <property type="match status" value="1"/>
</dbReference>
<dbReference type="Proteomes" id="UP000306912">
    <property type="component" value="Unassembled WGS sequence"/>
</dbReference>
<protein>
    <recommendedName>
        <fullName evidence="3">GNAT family N-acetyltransferase</fullName>
    </recommendedName>
</protein>
<evidence type="ECO:0000313" key="1">
    <source>
        <dbReference type="EMBL" id="TLG71293.1"/>
    </source>
</evidence>
<evidence type="ECO:0008006" key="3">
    <source>
        <dbReference type="Google" id="ProtNLM"/>
    </source>
</evidence>
<dbReference type="InterPro" id="IPR016181">
    <property type="entry name" value="Acyl_CoA_acyltransferase"/>
</dbReference>
<dbReference type="AlphaFoldDB" id="A0A5R8Q7I2"/>
<proteinExistence type="predicted"/>
<sequence>MNETVMQLKLLSDLVWGDEFGRIRWMSSEEEWQELYAQHSDRILYVTRQAEDFQGIQYEKVVGMLIVVFPDGSLVYDEAAIVKNERVLSHPEHWRSSGPICYLSEIIIHPSYRHTGVLADLLEQFNNWCQSHDIVEFYATGVSTAGQQVLERFDNSKLISTKEENRKVYRITI</sequence>
<dbReference type="OrthoDB" id="9775804at2"/>
<accession>A0A5R8Q7I2</accession>
<name>A0A5R8Q7I2_9FIRM</name>
<organism evidence="1 2">
    <name type="scientific">Culicoidibacter larvae</name>
    <dbReference type="NCBI Taxonomy" id="2579976"/>
    <lineage>
        <taxon>Bacteria</taxon>
        <taxon>Bacillati</taxon>
        <taxon>Bacillota</taxon>
        <taxon>Culicoidibacteria</taxon>
        <taxon>Culicoidibacterales</taxon>
        <taxon>Culicoidibacteraceae</taxon>
        <taxon>Culicoidibacter</taxon>
    </lineage>
</organism>